<evidence type="ECO:0000313" key="2">
    <source>
        <dbReference type="Proteomes" id="UP000791080"/>
    </source>
</evidence>
<proteinExistence type="predicted"/>
<name>A0ABT1JI15_ACTCY</name>
<evidence type="ECO:0000313" key="1">
    <source>
        <dbReference type="EMBL" id="MCP2332155.1"/>
    </source>
</evidence>
<dbReference type="Proteomes" id="UP000791080">
    <property type="component" value="Unassembled WGS sequence"/>
</dbReference>
<organism evidence="1 2">
    <name type="scientific">Actinoalloteichus caeruleus DSM 43889</name>
    <dbReference type="NCBI Taxonomy" id="1120930"/>
    <lineage>
        <taxon>Bacteria</taxon>
        <taxon>Bacillati</taxon>
        <taxon>Actinomycetota</taxon>
        <taxon>Actinomycetes</taxon>
        <taxon>Pseudonocardiales</taxon>
        <taxon>Pseudonocardiaceae</taxon>
        <taxon>Actinoalloteichus</taxon>
        <taxon>Actinoalloteichus cyanogriseus</taxon>
    </lineage>
</organism>
<keyword evidence="2" id="KW-1185">Reference proteome</keyword>
<protein>
    <recommendedName>
        <fullName evidence="3">CENP-V/GFA domain-containing protein</fullName>
    </recommendedName>
</protein>
<evidence type="ECO:0008006" key="3">
    <source>
        <dbReference type="Google" id="ProtNLM"/>
    </source>
</evidence>
<dbReference type="EMBL" id="AUBJ02000001">
    <property type="protein sequence ID" value="MCP2332155.1"/>
    <property type="molecule type" value="Genomic_DNA"/>
</dbReference>
<reference evidence="1 2" key="2">
    <citation type="submission" date="2022-06" db="EMBL/GenBank/DDBJ databases">
        <title>Genomic Encyclopedia of Type Strains, Phase I: the one thousand microbial genomes (KMG-I) project.</title>
        <authorList>
            <person name="Kyrpides N."/>
        </authorList>
    </citation>
    <scope>NUCLEOTIDE SEQUENCE [LARGE SCALE GENOMIC DNA]</scope>
    <source>
        <strain evidence="1 2">DSM 43889</strain>
    </source>
</reference>
<sequence length="101" mass="10779">MDVTLGDEVRSARDRAVLGNGCSCVVGSHEFAVVSVARFASATLRRYECACCDSCRASEVRVRPAVRSHRGSDWPTQVIGVIGEDQPGTLVGELPAPRYAA</sequence>
<reference evidence="1 2" key="1">
    <citation type="submission" date="2013-07" db="EMBL/GenBank/DDBJ databases">
        <authorList>
            <consortium name="DOE Joint Genome Institute"/>
            <person name="Reeve W."/>
            <person name="Huntemann M."/>
            <person name="Han J."/>
            <person name="Chen A."/>
            <person name="Kyrpides N."/>
            <person name="Mavromatis K."/>
            <person name="Markowitz V."/>
            <person name="Palaniappan K."/>
            <person name="Ivanova N."/>
            <person name="Schaumberg A."/>
            <person name="Pati A."/>
            <person name="Liolios K."/>
            <person name="Nordberg H.P."/>
            <person name="Cantor M.N."/>
            <person name="Hua S.X."/>
            <person name="Woyke T."/>
        </authorList>
    </citation>
    <scope>NUCLEOTIDE SEQUENCE [LARGE SCALE GENOMIC DNA]</scope>
    <source>
        <strain evidence="1 2">DSM 43889</strain>
    </source>
</reference>
<comment type="caution">
    <text evidence="1">The sequence shown here is derived from an EMBL/GenBank/DDBJ whole genome shotgun (WGS) entry which is preliminary data.</text>
</comment>
<accession>A0ABT1JI15</accession>
<gene>
    <name evidence="1" type="ORF">G443_002425</name>
</gene>